<keyword evidence="1" id="KW-0677">Repeat</keyword>
<organism evidence="5 6">
    <name type="scientific">Batillaria attramentaria</name>
    <dbReference type="NCBI Taxonomy" id="370345"/>
    <lineage>
        <taxon>Eukaryota</taxon>
        <taxon>Metazoa</taxon>
        <taxon>Spiralia</taxon>
        <taxon>Lophotrochozoa</taxon>
        <taxon>Mollusca</taxon>
        <taxon>Gastropoda</taxon>
        <taxon>Caenogastropoda</taxon>
        <taxon>Sorbeoconcha</taxon>
        <taxon>Cerithioidea</taxon>
        <taxon>Batillariidae</taxon>
        <taxon>Batillaria</taxon>
    </lineage>
</organism>
<protein>
    <recommendedName>
        <fullName evidence="4">SOCS box domain-containing protein</fullName>
    </recommendedName>
</protein>
<dbReference type="SMART" id="SM00248">
    <property type="entry name" value="ANK"/>
    <property type="match status" value="8"/>
</dbReference>
<proteinExistence type="predicted"/>
<comment type="caution">
    <text evidence="5">The sequence shown here is derived from an EMBL/GenBank/DDBJ whole genome shotgun (WGS) entry which is preliminary data.</text>
</comment>
<feature type="region of interest" description="Disordered" evidence="3">
    <location>
        <begin position="114"/>
        <end position="139"/>
    </location>
</feature>
<dbReference type="InterPro" id="IPR001496">
    <property type="entry name" value="SOCS_box"/>
</dbReference>
<dbReference type="PANTHER" id="PTHR24198">
    <property type="entry name" value="ANKYRIN REPEAT AND PROTEIN KINASE DOMAIN-CONTAINING PROTEIN"/>
    <property type="match status" value="1"/>
</dbReference>
<dbReference type="Pfam" id="PF12796">
    <property type="entry name" value="Ank_2"/>
    <property type="match status" value="1"/>
</dbReference>
<feature type="compositionally biased region" description="Basic and acidic residues" evidence="3">
    <location>
        <begin position="591"/>
        <end position="601"/>
    </location>
</feature>
<dbReference type="Proteomes" id="UP001519460">
    <property type="component" value="Unassembled WGS sequence"/>
</dbReference>
<dbReference type="PANTHER" id="PTHR24198:SF194">
    <property type="entry name" value="INVERSIN-A"/>
    <property type="match status" value="1"/>
</dbReference>
<name>A0ABD0KDG1_9CAEN</name>
<evidence type="ECO:0000313" key="6">
    <source>
        <dbReference type="Proteomes" id="UP001519460"/>
    </source>
</evidence>
<gene>
    <name evidence="5" type="ORF">BaRGS_00023721</name>
</gene>
<evidence type="ECO:0000259" key="4">
    <source>
        <dbReference type="PROSITE" id="PS50225"/>
    </source>
</evidence>
<reference evidence="5 6" key="1">
    <citation type="journal article" date="2023" name="Sci. Data">
        <title>Genome assembly of the Korean intertidal mud-creeper Batillaria attramentaria.</title>
        <authorList>
            <person name="Patra A.K."/>
            <person name="Ho P.T."/>
            <person name="Jun S."/>
            <person name="Lee S.J."/>
            <person name="Kim Y."/>
            <person name="Won Y.J."/>
        </authorList>
    </citation>
    <scope>NUCLEOTIDE SEQUENCE [LARGE SCALE GENOMIC DNA]</scope>
    <source>
        <strain evidence="5">Wonlab-2016</strain>
    </source>
</reference>
<dbReference type="AlphaFoldDB" id="A0ABD0KDG1"/>
<keyword evidence="6" id="KW-1185">Reference proteome</keyword>
<keyword evidence="2" id="KW-0040">ANK repeat</keyword>
<dbReference type="SUPFAM" id="SSF48403">
    <property type="entry name" value="Ankyrin repeat"/>
    <property type="match status" value="1"/>
</dbReference>
<sequence length="740" mass="82352">MDVFKMDELHGTIREGNFDRVQQLVRDNWSLVEIGDPDDGKTAVSVAIESRNDDIAKWLIRNGCRLSRSERTNDSRLTCNSDIQKIVNTSANGLIQCGNLFAGVTKNDEANELNRGDTQACSSSSVGGSQSKDKPIYHSEPSAPEENVGLFYPPLFAAVSVGSYEMVKLLLESQRAPVEESFRFKTPLVKACIEGYVDIAALLIKFGADVIGHCTNQKMNVHDSKWYHSPLYHAVQNNQAEVIEMLVASGATYIHEVPLQVYSFHGADPYTISHRAYAPLLELGVRQCQPSVVSFLIDSFRSEITDLGRYYALVWSVKYHQAGMTEVLLEKLFPDSYNMEVDECGDKYRQILRIAVRECPQHNETVPLLLLQRFGRSLFPQEEGFHIILHSAVLRRLPQLVTKLLEIAKHPSCNFHVSHYESWPDLCSAALYYGNKQILSALYDNGWLDLSTQSDGENAFFEAIFCERNGASVYEVLSWLVDCGLDPSACDIGMVQPIHTAVTHRLNSAVDALCRLGVDANARIGGDDFHTPLHVQLNSHIAQLGCDFNLDLMKVLVGHGADLAIENGDGHTPVTILFRMLYDSIHQQEAAARRATDDPHDAATPPYPSQGAGVSQGLNQGANTRGRTSNTFASISAATDTVILPTHLQPGCYWRDFIEMLVDRFGVNLISMGATRRLVPEEWVKVHASLVHAGIDMGHVPALRTMCWVRIRRQLGGVRFCEKLNQLPLPEITKTYLKSL</sequence>
<feature type="domain" description="SOCS box" evidence="4">
    <location>
        <begin position="700"/>
        <end position="740"/>
    </location>
</feature>
<evidence type="ECO:0000313" key="5">
    <source>
        <dbReference type="EMBL" id="KAK7485082.1"/>
    </source>
</evidence>
<evidence type="ECO:0000256" key="2">
    <source>
        <dbReference type="ARBA" id="ARBA00023043"/>
    </source>
</evidence>
<accession>A0ABD0KDG1</accession>
<evidence type="ECO:0000256" key="1">
    <source>
        <dbReference type="ARBA" id="ARBA00022737"/>
    </source>
</evidence>
<dbReference type="Gene3D" id="1.25.40.20">
    <property type="entry name" value="Ankyrin repeat-containing domain"/>
    <property type="match status" value="3"/>
</dbReference>
<feature type="region of interest" description="Disordered" evidence="3">
    <location>
        <begin position="589"/>
        <end position="626"/>
    </location>
</feature>
<dbReference type="EMBL" id="JACVVK020000200">
    <property type="protein sequence ID" value="KAK7485082.1"/>
    <property type="molecule type" value="Genomic_DNA"/>
</dbReference>
<dbReference type="SMART" id="SM00969">
    <property type="entry name" value="SOCS_box"/>
    <property type="match status" value="1"/>
</dbReference>
<dbReference type="InterPro" id="IPR002110">
    <property type="entry name" value="Ankyrin_rpt"/>
</dbReference>
<dbReference type="InterPro" id="IPR036770">
    <property type="entry name" value="Ankyrin_rpt-contain_sf"/>
</dbReference>
<evidence type="ECO:0000256" key="3">
    <source>
        <dbReference type="SAM" id="MobiDB-lite"/>
    </source>
</evidence>
<feature type="compositionally biased region" description="Polar residues" evidence="3">
    <location>
        <begin position="612"/>
        <end position="626"/>
    </location>
</feature>
<dbReference type="PROSITE" id="PS50225">
    <property type="entry name" value="SOCS"/>
    <property type="match status" value="1"/>
</dbReference>